<evidence type="ECO:0000259" key="2">
    <source>
        <dbReference type="Pfam" id="PF18819"/>
    </source>
</evidence>
<evidence type="ECO:0000313" key="4">
    <source>
        <dbReference type="Proteomes" id="UP000197157"/>
    </source>
</evidence>
<gene>
    <name evidence="3" type="ORF">LFZ25_08205</name>
</gene>
<sequence length="443" mass="49938">MPQTVDLAYAARLPPKEAVAYFRAKGHNITWNWYEQLTDAHARAFTVAKAARLDVLNTLREEVDRAINDGITREEFTRTLTPRLQKLGWWGKQIVVDGDGNAKEIQLGSPRRLATIYNVNTRTAYNAGRYAQMMNTVDEFPFWQYVAVMDSRTRPEHAKLHLMVFRFDDVFWQTHYPPNGWECRCRVRALSAARMKSMGLKVSYGASFVHTHDVDAGVDETTGELFRTTSATFDNGRVKMTPDVGWSYNPGSAAFGTDQALIRKLVETRDAQLREQVVQSLNNSRERQLSFSLWARRLMDTRRAGHGVQTLGFMTESVANAVRQRTGNEPSRLLVMSEKSLMHADSAKHHRTGVALLPEDLQVLPALMAAPQAVLWDNVHKNLIYLVSARDGVAKVVVNAPYAIKRQADLLDVLINAYRLPDINDIKSDIAGGKIEVLEGKVD</sequence>
<dbReference type="Pfam" id="PF18819">
    <property type="entry name" value="MuF_C"/>
    <property type="match status" value="1"/>
</dbReference>
<dbReference type="Pfam" id="PF04233">
    <property type="entry name" value="Phage_Mu_F"/>
    <property type="match status" value="1"/>
</dbReference>
<protein>
    <submittedName>
        <fullName evidence="3">Phage head morphogenesis protein</fullName>
    </submittedName>
</protein>
<name>A0A2C9NXV2_SALET</name>
<organism evidence="3 4">
    <name type="scientific">Salmonella enterica subsp. enterica serovar Macclesfield str. S-1643</name>
    <dbReference type="NCBI Taxonomy" id="1242107"/>
    <lineage>
        <taxon>Bacteria</taxon>
        <taxon>Pseudomonadati</taxon>
        <taxon>Pseudomonadota</taxon>
        <taxon>Gammaproteobacteria</taxon>
        <taxon>Enterobacterales</taxon>
        <taxon>Enterobacteriaceae</taxon>
        <taxon>Salmonella</taxon>
    </lineage>
</organism>
<evidence type="ECO:0000259" key="1">
    <source>
        <dbReference type="Pfam" id="PF04233"/>
    </source>
</evidence>
<dbReference type="Proteomes" id="UP000197157">
    <property type="component" value="Chromosome"/>
</dbReference>
<proteinExistence type="predicted"/>
<dbReference type="NCBIfam" id="TIGR01641">
    <property type="entry name" value="phageSPP1_gp7"/>
    <property type="match status" value="1"/>
</dbReference>
<dbReference type="AlphaFoldDB" id="A0A2C9NXV2"/>
<reference evidence="3 4" key="1">
    <citation type="submission" date="2017-06" db="EMBL/GenBank/DDBJ databases">
        <title>Salmonella reference genomes for public health.</title>
        <authorList>
            <person name="Robertson J."/>
            <person name="Yoshida C."/>
            <person name="Gurnik S."/>
            <person name="Nash J."/>
        </authorList>
    </citation>
    <scope>NUCLEOTIDE SEQUENCE [LARGE SCALE GENOMIC DNA]</scope>
    <source>
        <strain evidence="3 4">S-1643</strain>
    </source>
</reference>
<dbReference type="RefSeq" id="WP_023205144.1">
    <property type="nucleotide sequence ID" value="NZ_CP022117.1"/>
</dbReference>
<evidence type="ECO:0000313" key="3">
    <source>
        <dbReference type="EMBL" id="ASG15934.1"/>
    </source>
</evidence>
<feature type="domain" description="Phage head morphogenesis" evidence="1">
    <location>
        <begin position="58"/>
        <end position="187"/>
    </location>
</feature>
<dbReference type="InterPro" id="IPR041131">
    <property type="entry name" value="MuF_C"/>
</dbReference>
<dbReference type="InterPro" id="IPR006528">
    <property type="entry name" value="Phage_head_morphogenesis_dom"/>
</dbReference>
<feature type="domain" description="Phage MuF C-terminal" evidence="2">
    <location>
        <begin position="346"/>
        <end position="432"/>
    </location>
</feature>
<dbReference type="EMBL" id="CP022117">
    <property type="protein sequence ID" value="ASG15934.1"/>
    <property type="molecule type" value="Genomic_DNA"/>
</dbReference>
<accession>A0A2C9NXV2</accession>